<dbReference type="InterPro" id="IPR013424">
    <property type="entry name" value="Ice-binding_C"/>
</dbReference>
<feature type="signal peptide" evidence="1">
    <location>
        <begin position="1"/>
        <end position="21"/>
    </location>
</feature>
<proteinExistence type="predicted"/>
<accession>A0A6M4IRU3</accession>
<feature type="domain" description="Ice-binding protein C-terminal" evidence="2">
    <location>
        <begin position="232"/>
        <end position="255"/>
    </location>
</feature>
<dbReference type="KEGG" id="ggr:HKW67_12270"/>
<feature type="chain" id="PRO_5026788421" evidence="1">
    <location>
        <begin position="22"/>
        <end position="259"/>
    </location>
</feature>
<evidence type="ECO:0000256" key="1">
    <source>
        <dbReference type="SAM" id="SignalP"/>
    </source>
</evidence>
<name>A0A6M4IRU3_9BACT</name>
<protein>
    <submittedName>
        <fullName evidence="3">PEP-CTERM sorting domain-containing protein</fullName>
    </submittedName>
</protein>
<organism evidence="3 4">
    <name type="scientific">Gemmatimonas groenlandica</name>
    <dbReference type="NCBI Taxonomy" id="2732249"/>
    <lineage>
        <taxon>Bacteria</taxon>
        <taxon>Pseudomonadati</taxon>
        <taxon>Gemmatimonadota</taxon>
        <taxon>Gemmatimonadia</taxon>
        <taxon>Gemmatimonadales</taxon>
        <taxon>Gemmatimonadaceae</taxon>
        <taxon>Gemmatimonas</taxon>
    </lineage>
</organism>
<sequence>MGISKLVLAAAVVAMPMTAQAQYFSNASVPTSDATPFWDVVSDDDGRGCNIGYVLTGAATSASCKNWQVAAGYTAPYNNTTVANAWFAHANGNVNASVGFAFYTGGNAQLTYFGGIAGSNPLRPLVIRDLQTYAILYTFSSVNTSYTFTGPGFFDIGIATYTPSSPTPNFFSYSAGSPNQFAVFGNGAKGATSADCGASGCWVGAEDKVSPSDFDYNDGFLRITGASASTVVPEPSTYVLMASGLVGLAAVARRRKNNA</sequence>
<dbReference type="Pfam" id="PF07589">
    <property type="entry name" value="PEP-CTERM"/>
    <property type="match status" value="1"/>
</dbReference>
<evidence type="ECO:0000259" key="2">
    <source>
        <dbReference type="Pfam" id="PF07589"/>
    </source>
</evidence>
<dbReference type="Proteomes" id="UP000500938">
    <property type="component" value="Chromosome"/>
</dbReference>
<reference evidence="3 4" key="1">
    <citation type="submission" date="2020-05" db="EMBL/GenBank/DDBJ databases">
        <title>Complete genome sequence of Gemmatimonas greenlandica TET16.</title>
        <authorList>
            <person name="Zeng Y."/>
        </authorList>
    </citation>
    <scope>NUCLEOTIDE SEQUENCE [LARGE SCALE GENOMIC DNA]</scope>
    <source>
        <strain evidence="3 4">TET16</strain>
    </source>
</reference>
<dbReference type="RefSeq" id="WP_171225662.1">
    <property type="nucleotide sequence ID" value="NZ_CP053085.1"/>
</dbReference>
<keyword evidence="4" id="KW-1185">Reference proteome</keyword>
<dbReference type="NCBIfam" id="TIGR02595">
    <property type="entry name" value="PEP_CTERM"/>
    <property type="match status" value="1"/>
</dbReference>
<dbReference type="AlphaFoldDB" id="A0A6M4IRU3"/>
<gene>
    <name evidence="3" type="ORF">HKW67_12270</name>
</gene>
<dbReference type="EMBL" id="CP053085">
    <property type="protein sequence ID" value="QJR36227.1"/>
    <property type="molecule type" value="Genomic_DNA"/>
</dbReference>
<keyword evidence="1" id="KW-0732">Signal</keyword>
<evidence type="ECO:0000313" key="4">
    <source>
        <dbReference type="Proteomes" id="UP000500938"/>
    </source>
</evidence>
<evidence type="ECO:0000313" key="3">
    <source>
        <dbReference type="EMBL" id="QJR36227.1"/>
    </source>
</evidence>